<dbReference type="Proteomes" id="UP000191931">
    <property type="component" value="Unassembled WGS sequence"/>
</dbReference>
<keyword evidence="8 10" id="KW-0811">Translocation</keyword>
<reference evidence="11 12" key="1">
    <citation type="submission" date="2017-03" db="EMBL/GenBank/DDBJ databases">
        <authorList>
            <person name="Afonso C.L."/>
            <person name="Miller P.J."/>
            <person name="Scott M.A."/>
            <person name="Spackman E."/>
            <person name="Goraichik I."/>
            <person name="Dimitrov K.M."/>
            <person name="Suarez D.L."/>
            <person name="Swayne D.E."/>
        </authorList>
    </citation>
    <scope>NUCLEOTIDE SEQUENCE [LARGE SCALE GENOMIC DNA]</scope>
    <source>
        <strain evidence="11">PRJEB14757</strain>
    </source>
</reference>
<evidence type="ECO:0000256" key="8">
    <source>
        <dbReference type="ARBA" id="ARBA00023010"/>
    </source>
</evidence>
<dbReference type="GO" id="GO:0043952">
    <property type="term" value="P:protein transport by the Sec complex"/>
    <property type="evidence" value="ECO:0007669"/>
    <property type="project" value="TreeGrafter"/>
</dbReference>
<evidence type="ECO:0000256" key="6">
    <source>
        <dbReference type="ARBA" id="ARBA00022927"/>
    </source>
</evidence>
<dbReference type="PANTHER" id="PTHR34182:SF1">
    <property type="entry name" value="PROTEIN-EXPORT MEMBRANE PROTEIN SECG"/>
    <property type="match status" value="1"/>
</dbReference>
<dbReference type="OrthoDB" id="121323at2"/>
<dbReference type="GO" id="GO:0065002">
    <property type="term" value="P:intracellular protein transmembrane transport"/>
    <property type="evidence" value="ECO:0007669"/>
    <property type="project" value="TreeGrafter"/>
</dbReference>
<dbReference type="NCBIfam" id="TIGR00810">
    <property type="entry name" value="secG"/>
    <property type="match status" value="1"/>
</dbReference>
<evidence type="ECO:0000313" key="11">
    <source>
        <dbReference type="EMBL" id="SLM27422.1"/>
    </source>
</evidence>
<dbReference type="GO" id="GO:0015450">
    <property type="term" value="F:protein-transporting ATPase activity"/>
    <property type="evidence" value="ECO:0007669"/>
    <property type="project" value="UniProtKB-UniRule"/>
</dbReference>
<dbReference type="GO" id="GO:0005886">
    <property type="term" value="C:plasma membrane"/>
    <property type="evidence" value="ECO:0007669"/>
    <property type="project" value="UniProtKB-SubCell"/>
</dbReference>
<evidence type="ECO:0000256" key="2">
    <source>
        <dbReference type="ARBA" id="ARBA00008445"/>
    </source>
</evidence>
<dbReference type="PRINTS" id="PR01651">
    <property type="entry name" value="SECGEXPORT"/>
</dbReference>
<dbReference type="Pfam" id="PF03840">
    <property type="entry name" value="SecG"/>
    <property type="match status" value="1"/>
</dbReference>
<evidence type="ECO:0000256" key="4">
    <source>
        <dbReference type="ARBA" id="ARBA00022475"/>
    </source>
</evidence>
<organism evidence="11 12">
    <name type="scientific">Desulfamplus magnetovallimortis</name>
    <dbReference type="NCBI Taxonomy" id="1246637"/>
    <lineage>
        <taxon>Bacteria</taxon>
        <taxon>Pseudomonadati</taxon>
        <taxon>Thermodesulfobacteriota</taxon>
        <taxon>Desulfobacteria</taxon>
        <taxon>Desulfobacterales</taxon>
        <taxon>Desulfobacteraceae</taxon>
        <taxon>Desulfamplus</taxon>
    </lineage>
</organism>
<evidence type="ECO:0000256" key="5">
    <source>
        <dbReference type="ARBA" id="ARBA00022692"/>
    </source>
</evidence>
<evidence type="ECO:0000256" key="1">
    <source>
        <dbReference type="ARBA" id="ARBA00004651"/>
    </source>
</evidence>
<comment type="subcellular location">
    <subcellularLocation>
        <location evidence="1 10">Cell membrane</location>
        <topology evidence="1 10">Multi-pass membrane protein</topology>
    </subcellularLocation>
</comment>
<evidence type="ECO:0000313" key="12">
    <source>
        <dbReference type="Proteomes" id="UP000191931"/>
    </source>
</evidence>
<protein>
    <recommendedName>
        <fullName evidence="10">Protein-export membrane protein SecG</fullName>
    </recommendedName>
</protein>
<dbReference type="GO" id="GO:0009306">
    <property type="term" value="P:protein secretion"/>
    <property type="evidence" value="ECO:0007669"/>
    <property type="project" value="UniProtKB-UniRule"/>
</dbReference>
<evidence type="ECO:0000256" key="3">
    <source>
        <dbReference type="ARBA" id="ARBA00022448"/>
    </source>
</evidence>
<name>A0A1W1H4Q6_9BACT</name>
<comment type="caution">
    <text evidence="10">Lacks conserved residue(s) required for the propagation of feature annotation.</text>
</comment>
<keyword evidence="6 10" id="KW-0653">Protein transport</keyword>
<dbReference type="AlphaFoldDB" id="A0A1W1H4Q6"/>
<dbReference type="RefSeq" id="WP_080797629.1">
    <property type="nucleotide sequence ID" value="NZ_LT828540.1"/>
</dbReference>
<feature type="transmembrane region" description="Helical" evidence="10">
    <location>
        <begin position="51"/>
        <end position="74"/>
    </location>
</feature>
<keyword evidence="12" id="KW-1185">Reference proteome</keyword>
<proteinExistence type="inferred from homology"/>
<comment type="function">
    <text evidence="10">Involved in protein export. Participates in an early event of protein translocation.</text>
</comment>
<keyword evidence="5 10" id="KW-0812">Transmembrane</keyword>
<keyword evidence="3 10" id="KW-0813">Transport</keyword>
<sequence>MTGIVLSIHVVACILLILIVLLQTGKGSDMGASFGSASGGQAFFGSTGPATVLSKITTAVAVIFMLTSLTLAYTSGHKSTKSIMSESVIPIEKSVDNNSESDTSKAAE</sequence>
<dbReference type="PANTHER" id="PTHR34182">
    <property type="entry name" value="PROTEIN-EXPORT MEMBRANE PROTEIN SECG"/>
    <property type="match status" value="1"/>
</dbReference>
<evidence type="ECO:0000256" key="10">
    <source>
        <dbReference type="RuleBase" id="RU365087"/>
    </source>
</evidence>
<keyword evidence="7 10" id="KW-1133">Transmembrane helix</keyword>
<accession>A0A1W1H4Q6</accession>
<dbReference type="EMBL" id="FWEV01000001">
    <property type="protein sequence ID" value="SLM27422.1"/>
    <property type="molecule type" value="Genomic_DNA"/>
</dbReference>
<comment type="similarity">
    <text evidence="2 10">Belongs to the SecG family.</text>
</comment>
<keyword evidence="9 10" id="KW-0472">Membrane</keyword>
<dbReference type="InterPro" id="IPR004692">
    <property type="entry name" value="SecG"/>
</dbReference>
<evidence type="ECO:0000256" key="9">
    <source>
        <dbReference type="ARBA" id="ARBA00023136"/>
    </source>
</evidence>
<evidence type="ECO:0000256" key="7">
    <source>
        <dbReference type="ARBA" id="ARBA00022989"/>
    </source>
</evidence>
<keyword evidence="4 10" id="KW-1003">Cell membrane</keyword>
<dbReference type="STRING" id="1246637.MTBBW1_10081"/>
<gene>
    <name evidence="11" type="primary">secG</name>
    <name evidence="11" type="ORF">MTBBW1_10081</name>
</gene>